<dbReference type="Proteomes" id="UP000235762">
    <property type="component" value="Segment"/>
</dbReference>
<organism evidence="1 2">
    <name type="scientific">Flamingopox virus FGPVKD09</name>
    <dbReference type="NCBI Taxonomy" id="2059380"/>
    <lineage>
        <taxon>Viruses</taxon>
        <taxon>Varidnaviria</taxon>
        <taxon>Bamfordvirae</taxon>
        <taxon>Nucleocytoviricota</taxon>
        <taxon>Pokkesviricetes</taxon>
        <taxon>Chitovirales</taxon>
        <taxon>Poxviridae</taxon>
        <taxon>Chordopoxvirinae</taxon>
        <taxon>Avipoxvirus</taxon>
    </lineage>
</organism>
<proteinExistence type="predicted"/>
<keyword evidence="2" id="KW-1185">Reference proteome</keyword>
<evidence type="ECO:0000313" key="2">
    <source>
        <dbReference type="Proteomes" id="UP000235762"/>
    </source>
</evidence>
<sequence length="124" mass="13971">MALDFKVRYIRQELMKSVLASALDPLNSQNSYTGDGSFTVQIIKNTNFNSPRYLCAAEGDTVKIYFLEGKGGLIFSVKDVMSESSEEESGYIVEGDYVEFEAKFTCFITLACTDPKNTIIYWLE</sequence>
<gene>
    <name evidence="1" type="ORF">fgpv_273</name>
</gene>
<protein>
    <submittedName>
        <fullName evidence="1">EFc family protein</fullName>
    </submittedName>
</protein>
<name>A0A2H4X2R2_9POXV</name>
<dbReference type="EMBL" id="MF678796">
    <property type="protein sequence ID" value="AUD40356.1"/>
    <property type="molecule type" value="Genomic_DNA"/>
</dbReference>
<accession>A0A2H4X2R2</accession>
<evidence type="ECO:0000313" key="1">
    <source>
        <dbReference type="EMBL" id="AUD40356.1"/>
    </source>
</evidence>
<reference evidence="1 2" key="1">
    <citation type="journal article" date="2017" name="BMC Genomics">
        <title>Comparative analysis of avian poxvirus genomes, including a novel poxvirus from lesser flamingos (Phoenicopterus minor), highlights the lack of conservation of the central region.</title>
        <authorList>
            <person name="Carulei O."/>
            <person name="Douglass N."/>
            <person name="Williamson A.L."/>
        </authorList>
    </citation>
    <scope>NUCLEOTIDE SEQUENCE [LARGE SCALE GENOMIC DNA]</scope>
    <source>
        <strain evidence="1">FGPVKD09</strain>
    </source>
</reference>